<comment type="caution">
    <text evidence="2">The sequence shown here is derived from an EMBL/GenBank/DDBJ whole genome shotgun (WGS) entry which is preliminary data.</text>
</comment>
<evidence type="ECO:0000313" key="2">
    <source>
        <dbReference type="EMBL" id="PSS03329.1"/>
    </source>
</evidence>
<accession>A0A2R6Q7D8</accession>
<proteinExistence type="predicted"/>
<sequence length="87" mass="9079">MAGRPTAGTFQGDPWRSLGSVWSGGKQVGSEGGESTLWDGHIDPKRGWIIAACWIAASGAEEMADGLTVASSTEGDEVEMGGLLRRD</sequence>
<evidence type="ECO:0000256" key="1">
    <source>
        <dbReference type="SAM" id="MobiDB-lite"/>
    </source>
</evidence>
<dbReference type="EMBL" id="MLYV02000388">
    <property type="protein sequence ID" value="PSS03329.1"/>
    <property type="molecule type" value="Genomic_DNA"/>
</dbReference>
<name>A0A2R6Q7D8_9APHY</name>
<feature type="region of interest" description="Disordered" evidence="1">
    <location>
        <begin position="1"/>
        <end position="38"/>
    </location>
</feature>
<dbReference type="STRING" id="98765.A0A2R6Q7D8"/>
<dbReference type="OrthoDB" id="542931at2759"/>
<protein>
    <submittedName>
        <fullName evidence="2">Uncharacterized protein</fullName>
    </submittedName>
</protein>
<dbReference type="Proteomes" id="UP000186601">
    <property type="component" value="Unassembled WGS sequence"/>
</dbReference>
<gene>
    <name evidence="2" type="ORF">PHLCEN_2v4003</name>
</gene>
<reference evidence="2 3" key="1">
    <citation type="submission" date="2018-02" db="EMBL/GenBank/DDBJ databases">
        <title>Genome sequence of the basidiomycete white-rot fungus Phlebia centrifuga.</title>
        <authorList>
            <person name="Granchi Z."/>
            <person name="Peng M."/>
            <person name="de Vries R.P."/>
            <person name="Hilden K."/>
            <person name="Makela M.R."/>
            <person name="Grigoriev I."/>
            <person name="Riley R."/>
        </authorList>
    </citation>
    <scope>NUCLEOTIDE SEQUENCE [LARGE SCALE GENOMIC DNA]</scope>
    <source>
        <strain evidence="2 3">FBCC195</strain>
    </source>
</reference>
<organism evidence="2 3">
    <name type="scientific">Hermanssonia centrifuga</name>
    <dbReference type="NCBI Taxonomy" id="98765"/>
    <lineage>
        <taxon>Eukaryota</taxon>
        <taxon>Fungi</taxon>
        <taxon>Dikarya</taxon>
        <taxon>Basidiomycota</taxon>
        <taxon>Agaricomycotina</taxon>
        <taxon>Agaricomycetes</taxon>
        <taxon>Polyporales</taxon>
        <taxon>Meruliaceae</taxon>
        <taxon>Hermanssonia</taxon>
    </lineage>
</organism>
<keyword evidence="3" id="KW-1185">Reference proteome</keyword>
<dbReference type="AlphaFoldDB" id="A0A2R6Q7D8"/>
<evidence type="ECO:0000313" key="3">
    <source>
        <dbReference type="Proteomes" id="UP000186601"/>
    </source>
</evidence>